<dbReference type="PROSITE" id="PS50297">
    <property type="entry name" value="ANK_REP_REGION"/>
    <property type="match status" value="1"/>
</dbReference>
<comment type="caution">
    <text evidence="5">The sequence shown here is derived from an EMBL/GenBank/DDBJ whole genome shotgun (WGS) entry which is preliminary data.</text>
</comment>
<evidence type="ECO:0000256" key="2">
    <source>
        <dbReference type="ARBA" id="ARBA00022723"/>
    </source>
</evidence>
<feature type="non-terminal residue" evidence="5">
    <location>
        <position position="121"/>
    </location>
</feature>
<keyword evidence="6" id="KW-1185">Reference proteome</keyword>
<dbReference type="GO" id="GO:0005096">
    <property type="term" value="F:GTPase activator activity"/>
    <property type="evidence" value="ECO:0007669"/>
    <property type="project" value="InterPro"/>
</dbReference>
<accession>A0A392Q1N5</accession>
<dbReference type="Pfam" id="PF12796">
    <property type="entry name" value="Ank_2"/>
    <property type="match status" value="1"/>
</dbReference>
<organism evidence="5 6">
    <name type="scientific">Trifolium medium</name>
    <dbReference type="NCBI Taxonomy" id="97028"/>
    <lineage>
        <taxon>Eukaryota</taxon>
        <taxon>Viridiplantae</taxon>
        <taxon>Streptophyta</taxon>
        <taxon>Embryophyta</taxon>
        <taxon>Tracheophyta</taxon>
        <taxon>Spermatophyta</taxon>
        <taxon>Magnoliopsida</taxon>
        <taxon>eudicotyledons</taxon>
        <taxon>Gunneridae</taxon>
        <taxon>Pentapetalae</taxon>
        <taxon>rosids</taxon>
        <taxon>fabids</taxon>
        <taxon>Fabales</taxon>
        <taxon>Fabaceae</taxon>
        <taxon>Papilionoideae</taxon>
        <taxon>50 kb inversion clade</taxon>
        <taxon>NPAAA clade</taxon>
        <taxon>Hologalegina</taxon>
        <taxon>IRL clade</taxon>
        <taxon>Trifolieae</taxon>
        <taxon>Trifolium</taxon>
    </lineage>
</organism>
<keyword evidence="4" id="KW-0040">ANK repeat</keyword>
<dbReference type="PANTHER" id="PTHR23180">
    <property type="entry name" value="CENTAURIN/ARF"/>
    <property type="match status" value="1"/>
</dbReference>
<keyword evidence="3" id="KW-0862">Zinc</keyword>
<evidence type="ECO:0000256" key="4">
    <source>
        <dbReference type="PROSITE-ProRule" id="PRU00023"/>
    </source>
</evidence>
<dbReference type="PROSITE" id="PS50088">
    <property type="entry name" value="ANK_REPEAT"/>
    <property type="match status" value="1"/>
</dbReference>
<dbReference type="Gene3D" id="1.25.40.20">
    <property type="entry name" value="Ankyrin repeat-containing domain"/>
    <property type="match status" value="1"/>
</dbReference>
<dbReference type="EMBL" id="LXQA010109169">
    <property type="protein sequence ID" value="MCI18231.1"/>
    <property type="molecule type" value="Genomic_DNA"/>
</dbReference>
<dbReference type="Proteomes" id="UP000265520">
    <property type="component" value="Unassembled WGS sequence"/>
</dbReference>
<dbReference type="SMART" id="SM00248">
    <property type="entry name" value="ANK"/>
    <property type="match status" value="1"/>
</dbReference>
<evidence type="ECO:0000313" key="5">
    <source>
        <dbReference type="EMBL" id="MCI18231.1"/>
    </source>
</evidence>
<comment type="subcellular location">
    <subcellularLocation>
        <location evidence="1">Cell membrane</location>
        <topology evidence="1">Peripheral membrane protein</topology>
        <orientation evidence="1">Cytoplasmic side</orientation>
    </subcellularLocation>
</comment>
<dbReference type="PANTHER" id="PTHR23180:SF406">
    <property type="entry name" value="ADP-RIBOSYLATION FACTOR GTPASE-ACTIVATING PROTEIN AGD10"/>
    <property type="match status" value="1"/>
</dbReference>
<proteinExistence type="predicted"/>
<keyword evidence="2" id="KW-0479">Metal-binding</keyword>
<dbReference type="GO" id="GO:0005886">
    <property type="term" value="C:plasma membrane"/>
    <property type="evidence" value="ECO:0007669"/>
    <property type="project" value="UniProtKB-SubCell"/>
</dbReference>
<reference evidence="5 6" key="1">
    <citation type="journal article" date="2018" name="Front. Plant Sci.">
        <title>Red Clover (Trifolium pratense) and Zigzag Clover (T. medium) - A Picture of Genomic Similarities and Differences.</title>
        <authorList>
            <person name="Dluhosova J."/>
            <person name="Istvanek J."/>
            <person name="Nedelnik J."/>
            <person name="Repkova J."/>
        </authorList>
    </citation>
    <scope>NUCLEOTIDE SEQUENCE [LARGE SCALE GENOMIC DNA]</scope>
    <source>
        <strain evidence="6">cv. 10/8</strain>
        <tissue evidence="5">Leaf</tissue>
    </source>
</reference>
<name>A0A392Q1N5_9FABA</name>
<evidence type="ECO:0000256" key="3">
    <source>
        <dbReference type="ARBA" id="ARBA00022833"/>
    </source>
</evidence>
<protein>
    <submittedName>
        <fullName evidence="5">ADP-ribosylation factor GTPase-activating protein AGD3-like</fullName>
    </submittedName>
</protein>
<dbReference type="InterPro" id="IPR036770">
    <property type="entry name" value="Ankyrin_rpt-contain_sf"/>
</dbReference>
<feature type="repeat" description="ANK" evidence="4">
    <location>
        <begin position="66"/>
        <end position="98"/>
    </location>
</feature>
<dbReference type="InterPro" id="IPR045258">
    <property type="entry name" value="ACAP1/2/3-like"/>
</dbReference>
<sequence>MLESICANDKKAVYQHIVKSEMDVNAIRRPRRIIRYCAGNSSNIASLINFKKSSESENQLIEDIQDGSSVLHLACLTSDAGMVDLLLQHGADVNACDSRSWTPLHYCITRGKPAAAKVLLL</sequence>
<dbReference type="GO" id="GO:0046872">
    <property type="term" value="F:metal ion binding"/>
    <property type="evidence" value="ECO:0007669"/>
    <property type="project" value="UniProtKB-KW"/>
</dbReference>
<dbReference type="SUPFAM" id="SSF48403">
    <property type="entry name" value="Ankyrin repeat"/>
    <property type="match status" value="1"/>
</dbReference>
<dbReference type="InterPro" id="IPR002110">
    <property type="entry name" value="Ankyrin_rpt"/>
</dbReference>
<evidence type="ECO:0000313" key="6">
    <source>
        <dbReference type="Proteomes" id="UP000265520"/>
    </source>
</evidence>
<evidence type="ECO:0000256" key="1">
    <source>
        <dbReference type="ARBA" id="ARBA00004413"/>
    </source>
</evidence>
<dbReference type="AlphaFoldDB" id="A0A392Q1N5"/>